<comment type="caution">
    <text evidence="2">The sequence shown here is derived from an EMBL/GenBank/DDBJ whole genome shotgun (WGS) entry which is preliminary data.</text>
</comment>
<dbReference type="Proteomes" id="UP001501251">
    <property type="component" value="Unassembled WGS sequence"/>
</dbReference>
<evidence type="ECO:0000313" key="2">
    <source>
        <dbReference type="EMBL" id="GAA4183913.1"/>
    </source>
</evidence>
<reference evidence="3" key="1">
    <citation type="journal article" date="2019" name="Int. J. Syst. Evol. Microbiol.">
        <title>The Global Catalogue of Microorganisms (GCM) 10K type strain sequencing project: providing services to taxonomists for standard genome sequencing and annotation.</title>
        <authorList>
            <consortium name="The Broad Institute Genomics Platform"/>
            <consortium name="The Broad Institute Genome Sequencing Center for Infectious Disease"/>
            <person name="Wu L."/>
            <person name="Ma J."/>
        </authorList>
    </citation>
    <scope>NUCLEOTIDE SEQUENCE [LARGE SCALE GENOMIC DNA]</scope>
    <source>
        <strain evidence="3">JCM 17388</strain>
    </source>
</reference>
<keyword evidence="3" id="KW-1185">Reference proteome</keyword>
<feature type="signal peptide" evidence="1">
    <location>
        <begin position="1"/>
        <end position="29"/>
    </location>
</feature>
<name>A0ABP8AH87_9ACTN</name>
<dbReference type="EMBL" id="BAABAQ010000002">
    <property type="protein sequence ID" value="GAA4183913.1"/>
    <property type="molecule type" value="Genomic_DNA"/>
</dbReference>
<sequence length="113" mass="11618">MNRTAKLSGALATLGMAAGLLFTPAAASADAEATLASPVTLRFADNTTLSRNAPGTVNFLPKLATTVSGGTWSGYVQYNDGSRVNFCPSQTVNVSSKPSKALFVSSTKGSWCP</sequence>
<gene>
    <name evidence="2" type="ORF">GCM10022252_11970</name>
</gene>
<keyword evidence="1" id="KW-0732">Signal</keyword>
<accession>A0ABP8AH87</accession>
<feature type="chain" id="PRO_5045236173" evidence="1">
    <location>
        <begin position="30"/>
        <end position="113"/>
    </location>
</feature>
<organism evidence="2 3">
    <name type="scientific">Streptosporangium oxazolinicum</name>
    <dbReference type="NCBI Taxonomy" id="909287"/>
    <lineage>
        <taxon>Bacteria</taxon>
        <taxon>Bacillati</taxon>
        <taxon>Actinomycetota</taxon>
        <taxon>Actinomycetes</taxon>
        <taxon>Streptosporangiales</taxon>
        <taxon>Streptosporangiaceae</taxon>
        <taxon>Streptosporangium</taxon>
    </lineage>
</organism>
<evidence type="ECO:0000256" key="1">
    <source>
        <dbReference type="SAM" id="SignalP"/>
    </source>
</evidence>
<proteinExistence type="predicted"/>
<protein>
    <submittedName>
        <fullName evidence="2">Uncharacterized protein</fullName>
    </submittedName>
</protein>
<dbReference type="RefSeq" id="WP_344915791.1">
    <property type="nucleotide sequence ID" value="NZ_BAABAQ010000002.1"/>
</dbReference>
<evidence type="ECO:0000313" key="3">
    <source>
        <dbReference type="Proteomes" id="UP001501251"/>
    </source>
</evidence>